<dbReference type="GeneID" id="66103982"/>
<keyword evidence="2" id="KW-1185">Reference proteome</keyword>
<dbReference type="Proteomes" id="UP000812287">
    <property type="component" value="Unassembled WGS sequence"/>
</dbReference>
<evidence type="ECO:0000313" key="2">
    <source>
        <dbReference type="Proteomes" id="UP000812287"/>
    </source>
</evidence>
<protein>
    <submittedName>
        <fullName evidence="1">Uncharacterized protein</fullName>
    </submittedName>
</protein>
<dbReference type="EMBL" id="MU250574">
    <property type="protein sequence ID" value="KAG7440220.1"/>
    <property type="molecule type" value="Genomic_DNA"/>
</dbReference>
<comment type="caution">
    <text evidence="1">The sequence shown here is derived from an EMBL/GenBank/DDBJ whole genome shotgun (WGS) entry which is preliminary data.</text>
</comment>
<dbReference type="AlphaFoldDB" id="A0A9P7VH20"/>
<sequence length="86" mass="9664">MKQSGSPLLWSPRFSMRCLIHPVLALVRSGWTTTTRFRRQTSSNGCSPVSYGYLWIAVFLLQSTHEKQKKIENQEGNGAQGPPTNV</sequence>
<proteinExistence type="predicted"/>
<reference evidence="1" key="1">
    <citation type="submission" date="2020-11" db="EMBL/GenBank/DDBJ databases">
        <title>Adaptations for nitrogen fixation in a non-lichenized fungal sporocarp promotes dispersal by wood-feeding termites.</title>
        <authorList>
            <consortium name="DOE Joint Genome Institute"/>
            <person name="Koch R.A."/>
            <person name="Yoon G."/>
            <person name="Arayal U."/>
            <person name="Lail K."/>
            <person name="Amirebrahimi M."/>
            <person name="Labutti K."/>
            <person name="Lipzen A."/>
            <person name="Riley R."/>
            <person name="Barry K."/>
            <person name="Henrissat B."/>
            <person name="Grigoriev I.V."/>
            <person name="Herr J.R."/>
            <person name="Aime M.C."/>
        </authorList>
    </citation>
    <scope>NUCLEOTIDE SEQUENCE</scope>
    <source>
        <strain evidence="1">MCA 3950</strain>
    </source>
</reference>
<organism evidence="1 2">
    <name type="scientific">Guyanagaster necrorhizus</name>
    <dbReference type="NCBI Taxonomy" id="856835"/>
    <lineage>
        <taxon>Eukaryota</taxon>
        <taxon>Fungi</taxon>
        <taxon>Dikarya</taxon>
        <taxon>Basidiomycota</taxon>
        <taxon>Agaricomycotina</taxon>
        <taxon>Agaricomycetes</taxon>
        <taxon>Agaricomycetidae</taxon>
        <taxon>Agaricales</taxon>
        <taxon>Marasmiineae</taxon>
        <taxon>Physalacriaceae</taxon>
        <taxon>Guyanagaster</taxon>
    </lineage>
</organism>
<gene>
    <name evidence="1" type="ORF">BT62DRAFT_631192</name>
</gene>
<accession>A0A9P7VH20</accession>
<name>A0A9P7VH20_9AGAR</name>
<dbReference type="RefSeq" id="XP_043033720.1">
    <property type="nucleotide sequence ID" value="XM_043181686.1"/>
</dbReference>
<evidence type="ECO:0000313" key="1">
    <source>
        <dbReference type="EMBL" id="KAG7440220.1"/>
    </source>
</evidence>